<dbReference type="HAMAP" id="MF_00050">
    <property type="entry name" value="EF_Ts"/>
    <property type="match status" value="1"/>
</dbReference>
<dbReference type="Gene3D" id="1.10.8.10">
    <property type="entry name" value="DNA helicase RuvA subunit, C-terminal domain"/>
    <property type="match status" value="1"/>
</dbReference>
<comment type="subcellular location">
    <subcellularLocation>
        <location evidence="5">Cytoplasm</location>
    </subcellularLocation>
</comment>
<organism evidence="7 8">
    <name type="scientific">candidate division WWE3 bacterium GW2011_GWC1_47_10</name>
    <dbReference type="NCBI Taxonomy" id="1619122"/>
    <lineage>
        <taxon>Bacteria</taxon>
        <taxon>Katanobacteria</taxon>
    </lineage>
</organism>
<keyword evidence="3 5" id="KW-0251">Elongation factor</keyword>
<dbReference type="GO" id="GO:0005737">
    <property type="term" value="C:cytoplasm"/>
    <property type="evidence" value="ECO:0007669"/>
    <property type="project" value="UniProtKB-SubCell"/>
</dbReference>
<evidence type="ECO:0000256" key="2">
    <source>
        <dbReference type="ARBA" id="ARBA00016956"/>
    </source>
</evidence>
<dbReference type="PATRIC" id="fig|1619122.3.peg.515"/>
<name>A0A0G1QXN8_UNCKA</name>
<dbReference type="STRING" id="1619122.UX73_C0030G0008"/>
<comment type="caution">
    <text evidence="7">The sequence shown here is derived from an EMBL/GenBank/DDBJ whole genome shotgun (WGS) entry which is preliminary data.</text>
</comment>
<protein>
    <recommendedName>
        <fullName evidence="2 5">Elongation factor Ts</fullName>
        <shortName evidence="5">EF-Ts</shortName>
    </recommendedName>
</protein>
<dbReference type="PANTHER" id="PTHR11741">
    <property type="entry name" value="ELONGATION FACTOR TS"/>
    <property type="match status" value="1"/>
</dbReference>
<dbReference type="Proteomes" id="UP000034873">
    <property type="component" value="Unassembled WGS sequence"/>
</dbReference>
<evidence type="ECO:0000256" key="1">
    <source>
        <dbReference type="ARBA" id="ARBA00005532"/>
    </source>
</evidence>
<dbReference type="GO" id="GO:0003746">
    <property type="term" value="F:translation elongation factor activity"/>
    <property type="evidence" value="ECO:0007669"/>
    <property type="project" value="UniProtKB-UniRule"/>
</dbReference>
<dbReference type="AlphaFoldDB" id="A0A0G1QXN8"/>
<dbReference type="InterPro" id="IPR036402">
    <property type="entry name" value="EF-Ts_dimer_sf"/>
</dbReference>
<dbReference type="SUPFAM" id="SSF54713">
    <property type="entry name" value="Elongation factor Ts (EF-Ts), dimerisation domain"/>
    <property type="match status" value="1"/>
</dbReference>
<dbReference type="Gene3D" id="3.30.479.20">
    <property type="entry name" value="Elongation factor Ts, dimerisation domain"/>
    <property type="match status" value="1"/>
</dbReference>
<sequence length="164" mass="18125">MKARRKRCWMQKANVDAIKRLRDETGAGVLEVKETLEAHNGNETAALADLMKNASAKAAKKQDRIASDGLIYSYIHTGGKVGTLVHLSCETDFVAKTDDFKNLCREIAMQVCVGDYKDAAEVLSAEYIRDSDKKVGDLIIAATAKMGEKIELKRFVKFAVGELR</sequence>
<dbReference type="SUPFAM" id="SSF46934">
    <property type="entry name" value="UBA-like"/>
    <property type="match status" value="1"/>
</dbReference>
<evidence type="ECO:0000256" key="4">
    <source>
        <dbReference type="ARBA" id="ARBA00022917"/>
    </source>
</evidence>
<dbReference type="InterPro" id="IPR014039">
    <property type="entry name" value="Transl_elong_EFTs/EF1B_dimer"/>
</dbReference>
<accession>A0A0G1QXN8</accession>
<dbReference type="Pfam" id="PF00889">
    <property type="entry name" value="EF_TS"/>
    <property type="match status" value="1"/>
</dbReference>
<comment type="function">
    <text evidence="5">Associates with the EF-Tu.GDP complex and induces the exchange of GDP to GTP. It remains bound to the aminoacyl-tRNA.EF-Tu.GTP complex up to the GTP hydrolysis stage on the ribosome.</text>
</comment>
<dbReference type="EMBL" id="LCNH01000030">
    <property type="protein sequence ID" value="KKU49652.1"/>
    <property type="molecule type" value="Genomic_DNA"/>
</dbReference>
<gene>
    <name evidence="5" type="primary">tsf</name>
    <name evidence="7" type="ORF">UX73_C0030G0008</name>
</gene>
<dbReference type="InterPro" id="IPR001816">
    <property type="entry name" value="Transl_elong_EFTs/EF1B"/>
</dbReference>
<evidence type="ECO:0000259" key="6">
    <source>
        <dbReference type="Pfam" id="PF00889"/>
    </source>
</evidence>
<keyword evidence="4 5" id="KW-0648">Protein biosynthesis</keyword>
<feature type="domain" description="Translation elongation factor EFTs/EF1B dimerisation" evidence="6">
    <location>
        <begin position="82"/>
        <end position="160"/>
    </location>
</feature>
<dbReference type="PANTHER" id="PTHR11741:SF0">
    <property type="entry name" value="ELONGATION FACTOR TS, MITOCHONDRIAL"/>
    <property type="match status" value="1"/>
</dbReference>
<evidence type="ECO:0000313" key="8">
    <source>
        <dbReference type="Proteomes" id="UP000034873"/>
    </source>
</evidence>
<proteinExistence type="inferred from homology"/>
<evidence type="ECO:0000313" key="7">
    <source>
        <dbReference type="EMBL" id="KKU49652.1"/>
    </source>
</evidence>
<comment type="similarity">
    <text evidence="1 5">Belongs to the EF-Ts family.</text>
</comment>
<feature type="region of interest" description="Involved in Mg(2+) ion dislocation from EF-Tu" evidence="5">
    <location>
        <begin position="91"/>
        <end position="94"/>
    </location>
</feature>
<evidence type="ECO:0000256" key="5">
    <source>
        <dbReference type="HAMAP-Rule" id="MF_00050"/>
    </source>
</evidence>
<reference evidence="7 8" key="1">
    <citation type="journal article" date="2015" name="Nature">
        <title>rRNA introns, odd ribosomes, and small enigmatic genomes across a large radiation of phyla.</title>
        <authorList>
            <person name="Brown C.T."/>
            <person name="Hug L.A."/>
            <person name="Thomas B.C."/>
            <person name="Sharon I."/>
            <person name="Castelle C.J."/>
            <person name="Singh A."/>
            <person name="Wilkins M.J."/>
            <person name="Williams K.H."/>
            <person name="Banfield J.F."/>
        </authorList>
    </citation>
    <scope>NUCLEOTIDE SEQUENCE [LARGE SCALE GENOMIC DNA]</scope>
</reference>
<evidence type="ECO:0000256" key="3">
    <source>
        <dbReference type="ARBA" id="ARBA00022768"/>
    </source>
</evidence>
<dbReference type="InterPro" id="IPR009060">
    <property type="entry name" value="UBA-like_sf"/>
</dbReference>
<keyword evidence="5" id="KW-0963">Cytoplasm</keyword>